<dbReference type="InterPro" id="IPR018149">
    <property type="entry name" value="Lys-tRNA-synth_II_C"/>
</dbReference>
<sequence>MSDGVEKKLSKNEQKRLAKQIQKEKERLEKEAKKAADAANQGEKAKKFHVSISLAAFIEKYEGLEKEQVLENESVSIAGVVFNLIHSAQINIFSNISSLIIILLFKMLVVGGIDRVYEVGRLFRNEGIDMTHNPEFTTCEFYMAYADYEDLMKITEDMLSSLVSIDFSIHCVKHWRVTFAGKQRHCRIDLKYHLLDQLFISCCFFEVPPAKVLVIGGGVAGLSAIGTARGLGAIVRGFDTREAAREQIQSLGGEFLTVSLKEEGEGRGGYAKEMSKEFIEVNPITEYYLCSIDQQQNLIF</sequence>
<reference evidence="8" key="1">
    <citation type="submission" date="2016-11" db="UniProtKB">
        <authorList>
            <consortium name="WormBaseParasite"/>
        </authorList>
    </citation>
    <scope>IDENTIFICATION</scope>
</reference>
<dbReference type="InterPro" id="IPR045864">
    <property type="entry name" value="aa-tRNA-synth_II/BPL/LPL"/>
</dbReference>
<keyword evidence="7" id="KW-1185">Reference proteome</keyword>
<dbReference type="GO" id="GO:0004824">
    <property type="term" value="F:lysine-tRNA ligase activity"/>
    <property type="evidence" value="ECO:0007669"/>
    <property type="project" value="InterPro"/>
</dbReference>
<keyword evidence="2" id="KW-0547">Nucleotide-binding</keyword>
<keyword evidence="3" id="KW-0067">ATP-binding</keyword>
<dbReference type="GO" id="GO:0005829">
    <property type="term" value="C:cytosol"/>
    <property type="evidence" value="ECO:0007669"/>
    <property type="project" value="TreeGrafter"/>
</dbReference>
<dbReference type="AlphaFoldDB" id="A0A1I7XU09"/>
<keyword evidence="1" id="KW-0436">Ligase</keyword>
<dbReference type="Gene3D" id="3.30.930.10">
    <property type="entry name" value="Bira Bifunctional Protein, Domain 2"/>
    <property type="match status" value="1"/>
</dbReference>
<dbReference type="GO" id="GO:0000049">
    <property type="term" value="F:tRNA binding"/>
    <property type="evidence" value="ECO:0007669"/>
    <property type="project" value="TreeGrafter"/>
</dbReference>
<dbReference type="PROSITE" id="PS00837">
    <property type="entry name" value="ALADH_PNT_2"/>
    <property type="match status" value="1"/>
</dbReference>
<dbReference type="PANTHER" id="PTHR42918:SF9">
    <property type="entry name" value="LYSINE--TRNA LIGASE"/>
    <property type="match status" value="1"/>
</dbReference>
<dbReference type="PROSITE" id="PS50862">
    <property type="entry name" value="AA_TRNA_LIGASE_II"/>
    <property type="match status" value="1"/>
</dbReference>
<dbReference type="Pfam" id="PF00152">
    <property type="entry name" value="tRNA-synt_2"/>
    <property type="match status" value="1"/>
</dbReference>
<dbReference type="InterPro" id="IPR007698">
    <property type="entry name" value="AlaDH/PNT_NAD(H)-bd"/>
</dbReference>
<dbReference type="InterPro" id="IPR004364">
    <property type="entry name" value="Aa-tRNA-synt_II"/>
</dbReference>
<evidence type="ECO:0000313" key="8">
    <source>
        <dbReference type="WBParaSite" id="Hba_21305"/>
    </source>
</evidence>
<dbReference type="InterPro" id="IPR006195">
    <property type="entry name" value="aa-tRNA-synth_II"/>
</dbReference>
<evidence type="ECO:0000256" key="3">
    <source>
        <dbReference type="ARBA" id="ARBA00022840"/>
    </source>
</evidence>
<dbReference type="SUPFAM" id="SSF55681">
    <property type="entry name" value="Class II aaRS and biotin synthetases"/>
    <property type="match status" value="1"/>
</dbReference>
<dbReference type="InterPro" id="IPR036291">
    <property type="entry name" value="NAD(P)-bd_dom_sf"/>
</dbReference>
<dbReference type="GO" id="GO:0016491">
    <property type="term" value="F:oxidoreductase activity"/>
    <property type="evidence" value="ECO:0007669"/>
    <property type="project" value="InterPro"/>
</dbReference>
<dbReference type="InterPro" id="IPR008143">
    <property type="entry name" value="Ala_DH/PNT_CS2"/>
</dbReference>
<keyword evidence="5" id="KW-0472">Membrane</keyword>
<evidence type="ECO:0000256" key="2">
    <source>
        <dbReference type="ARBA" id="ARBA00022741"/>
    </source>
</evidence>
<keyword evidence="5" id="KW-0812">Transmembrane</keyword>
<organism evidence="7 8">
    <name type="scientific">Heterorhabditis bacteriophora</name>
    <name type="common">Entomopathogenic nematode worm</name>
    <dbReference type="NCBI Taxonomy" id="37862"/>
    <lineage>
        <taxon>Eukaryota</taxon>
        <taxon>Metazoa</taxon>
        <taxon>Ecdysozoa</taxon>
        <taxon>Nematoda</taxon>
        <taxon>Chromadorea</taxon>
        <taxon>Rhabditida</taxon>
        <taxon>Rhabditina</taxon>
        <taxon>Rhabditomorpha</taxon>
        <taxon>Strongyloidea</taxon>
        <taxon>Heterorhabditidae</taxon>
        <taxon>Heterorhabditis</taxon>
    </lineage>
</organism>
<keyword evidence="5" id="KW-1133">Transmembrane helix</keyword>
<dbReference type="Pfam" id="PF01262">
    <property type="entry name" value="AlaDh_PNT_C"/>
    <property type="match status" value="1"/>
</dbReference>
<evidence type="ECO:0000256" key="1">
    <source>
        <dbReference type="ARBA" id="ARBA00022598"/>
    </source>
</evidence>
<protein>
    <submittedName>
        <fullName evidence="8">AA_TRNA_LIGASE_II domain-containing protein</fullName>
    </submittedName>
</protein>
<dbReference type="GO" id="GO:0006430">
    <property type="term" value="P:lysyl-tRNA aminoacylation"/>
    <property type="evidence" value="ECO:0007669"/>
    <property type="project" value="InterPro"/>
</dbReference>
<dbReference type="SMART" id="SM01002">
    <property type="entry name" value="AlaDh_PNT_C"/>
    <property type="match status" value="1"/>
</dbReference>
<dbReference type="PANTHER" id="PTHR42918">
    <property type="entry name" value="LYSYL-TRNA SYNTHETASE"/>
    <property type="match status" value="1"/>
</dbReference>
<evidence type="ECO:0000256" key="4">
    <source>
        <dbReference type="SAM" id="MobiDB-lite"/>
    </source>
</evidence>
<feature type="domain" description="Aminoacyl-transfer RNA synthetases class-II family profile" evidence="6">
    <location>
        <begin position="115"/>
        <end position="278"/>
    </location>
</feature>
<dbReference type="SUPFAM" id="SSF51735">
    <property type="entry name" value="NAD(P)-binding Rossmann-fold domains"/>
    <property type="match status" value="1"/>
</dbReference>
<dbReference type="WBParaSite" id="Hba_21305">
    <property type="protein sequence ID" value="Hba_21305"/>
    <property type="gene ID" value="Hba_21305"/>
</dbReference>
<dbReference type="Proteomes" id="UP000095283">
    <property type="component" value="Unplaced"/>
</dbReference>
<dbReference type="GO" id="GO:0005524">
    <property type="term" value="F:ATP binding"/>
    <property type="evidence" value="ECO:0007669"/>
    <property type="project" value="UniProtKB-KW"/>
</dbReference>
<dbReference type="Gene3D" id="3.40.50.720">
    <property type="entry name" value="NAD(P)-binding Rossmann-like Domain"/>
    <property type="match status" value="1"/>
</dbReference>
<feature type="compositionally biased region" description="Basic and acidic residues" evidence="4">
    <location>
        <begin position="1"/>
        <end position="36"/>
    </location>
</feature>
<proteinExistence type="predicted"/>
<evidence type="ECO:0000256" key="5">
    <source>
        <dbReference type="SAM" id="Phobius"/>
    </source>
</evidence>
<name>A0A1I7XU09_HETBA</name>
<feature type="transmembrane region" description="Helical" evidence="5">
    <location>
        <begin position="92"/>
        <end position="113"/>
    </location>
</feature>
<feature type="region of interest" description="Disordered" evidence="4">
    <location>
        <begin position="1"/>
        <end position="37"/>
    </location>
</feature>
<accession>A0A1I7XU09</accession>
<evidence type="ECO:0000313" key="7">
    <source>
        <dbReference type="Proteomes" id="UP000095283"/>
    </source>
</evidence>
<evidence type="ECO:0000259" key="6">
    <source>
        <dbReference type="PROSITE" id="PS50862"/>
    </source>
</evidence>
<dbReference type="PRINTS" id="PR00982">
    <property type="entry name" value="TRNASYNTHLYS"/>
</dbReference>